<evidence type="ECO:0000313" key="2">
    <source>
        <dbReference type="EMBL" id="RWX31830.1"/>
    </source>
</evidence>
<proteinExistence type="predicted"/>
<dbReference type="CDD" id="cd00093">
    <property type="entry name" value="HTH_XRE"/>
    <property type="match status" value="1"/>
</dbReference>
<comment type="caution">
    <text evidence="2">The sequence shown here is derived from an EMBL/GenBank/DDBJ whole genome shotgun (WGS) entry which is preliminary data.</text>
</comment>
<gene>
    <name evidence="2" type="ORF">EHI47_12370</name>
</gene>
<sequence length="78" mass="8336">MLPIQCKMARTALDMGVKQLADAADVSTNTIVRFERGEDLKPRTIAAIRTVLEEAGVVFIDGDYSGSGGPGIRLKAND</sequence>
<evidence type="ECO:0000313" key="3">
    <source>
        <dbReference type="Proteomes" id="UP000283817"/>
    </source>
</evidence>
<dbReference type="AlphaFoldDB" id="A0A444I2Z3"/>
<accession>A0A444I2Z3</accession>
<evidence type="ECO:0000259" key="1">
    <source>
        <dbReference type="PROSITE" id="PS50943"/>
    </source>
</evidence>
<protein>
    <submittedName>
        <fullName evidence="2">XRE family transcriptional regulator</fullName>
    </submittedName>
</protein>
<dbReference type="Proteomes" id="UP000283817">
    <property type="component" value="Unassembled WGS sequence"/>
</dbReference>
<dbReference type="SUPFAM" id="SSF47413">
    <property type="entry name" value="lambda repressor-like DNA-binding domains"/>
    <property type="match status" value="1"/>
</dbReference>
<organism evidence="2 3">
    <name type="scientific">Rhizobium leguminosarum</name>
    <dbReference type="NCBI Taxonomy" id="384"/>
    <lineage>
        <taxon>Bacteria</taxon>
        <taxon>Pseudomonadati</taxon>
        <taxon>Pseudomonadota</taxon>
        <taxon>Alphaproteobacteria</taxon>
        <taxon>Hyphomicrobiales</taxon>
        <taxon>Rhizobiaceae</taxon>
        <taxon>Rhizobium/Agrobacterium group</taxon>
        <taxon>Rhizobium</taxon>
    </lineage>
</organism>
<dbReference type="InterPro" id="IPR001387">
    <property type="entry name" value="Cro/C1-type_HTH"/>
</dbReference>
<dbReference type="GO" id="GO:0003677">
    <property type="term" value="F:DNA binding"/>
    <property type="evidence" value="ECO:0007669"/>
    <property type="project" value="InterPro"/>
</dbReference>
<dbReference type="Gene3D" id="1.10.260.40">
    <property type="entry name" value="lambda repressor-like DNA-binding domains"/>
    <property type="match status" value="1"/>
</dbReference>
<name>A0A444I2Z3_RHILE</name>
<feature type="domain" description="HTH cro/C1-type" evidence="1">
    <location>
        <begin position="7"/>
        <end position="59"/>
    </location>
</feature>
<reference evidence="2 3" key="1">
    <citation type="submission" date="2019-01" db="EMBL/GenBank/DDBJ databases">
        <title>RHIZO-ID as a novel technology for direct rhizobia identification.</title>
        <authorList>
            <person name="De Meyer S.E."/>
        </authorList>
    </citation>
    <scope>NUCLEOTIDE SEQUENCE [LARGE SCALE GENOMIC DNA]</scope>
    <source>
        <strain evidence="2 3">WSM448</strain>
    </source>
</reference>
<dbReference type="InterPro" id="IPR010982">
    <property type="entry name" value="Lambda_DNA-bd_dom_sf"/>
</dbReference>
<dbReference type="PROSITE" id="PS50943">
    <property type="entry name" value="HTH_CROC1"/>
    <property type="match status" value="1"/>
</dbReference>
<dbReference type="EMBL" id="SBHX01000028">
    <property type="protein sequence ID" value="RWX31830.1"/>
    <property type="molecule type" value="Genomic_DNA"/>
</dbReference>